<dbReference type="Pfam" id="PF14399">
    <property type="entry name" value="BtrH_N"/>
    <property type="match status" value="1"/>
</dbReference>
<feature type="domain" description="Butirosin biosynthesis protein H N-terminal" evidence="1">
    <location>
        <begin position="1"/>
        <end position="119"/>
    </location>
</feature>
<dbReference type="InterPro" id="IPR026935">
    <property type="entry name" value="BtrH_N"/>
</dbReference>
<dbReference type="Pfam" id="PF16169">
    <property type="entry name" value="DUF4872"/>
    <property type="match status" value="1"/>
</dbReference>
<dbReference type="AlphaFoldDB" id="A0A365HB15"/>
<evidence type="ECO:0000313" key="4">
    <source>
        <dbReference type="Proteomes" id="UP000251891"/>
    </source>
</evidence>
<organism evidence="3 4">
    <name type="scientific">Actinomadura craniellae</name>
    <dbReference type="NCBI Taxonomy" id="2231787"/>
    <lineage>
        <taxon>Bacteria</taxon>
        <taxon>Bacillati</taxon>
        <taxon>Actinomycetota</taxon>
        <taxon>Actinomycetes</taxon>
        <taxon>Streptosporangiales</taxon>
        <taxon>Thermomonosporaceae</taxon>
        <taxon>Actinomadura</taxon>
    </lineage>
</organism>
<name>A0A365HB15_9ACTN</name>
<dbReference type="OrthoDB" id="4075615at2"/>
<proteinExistence type="predicted"/>
<protein>
    <submittedName>
        <fullName evidence="3">PRTRC system protein E</fullName>
    </submittedName>
</protein>
<dbReference type="Gene3D" id="3.90.70.10">
    <property type="entry name" value="Cysteine proteinases"/>
    <property type="match status" value="1"/>
</dbReference>
<accession>A0A365HB15</accession>
<dbReference type="EMBL" id="QLYX01000004">
    <property type="protein sequence ID" value="RAY15453.1"/>
    <property type="molecule type" value="Genomic_DNA"/>
</dbReference>
<evidence type="ECO:0000259" key="2">
    <source>
        <dbReference type="Pfam" id="PF16169"/>
    </source>
</evidence>
<dbReference type="Proteomes" id="UP000251891">
    <property type="component" value="Unassembled WGS sequence"/>
</dbReference>
<evidence type="ECO:0000259" key="1">
    <source>
        <dbReference type="Pfam" id="PF14399"/>
    </source>
</evidence>
<keyword evidence="4" id="KW-1185">Reference proteome</keyword>
<feature type="domain" description="DUF4872" evidence="2">
    <location>
        <begin position="131"/>
        <end position="310"/>
    </location>
</feature>
<dbReference type="InterPro" id="IPR032369">
    <property type="entry name" value="DUF4872"/>
</dbReference>
<evidence type="ECO:0000313" key="3">
    <source>
        <dbReference type="EMBL" id="RAY15453.1"/>
    </source>
</evidence>
<sequence length="319" mass="33280">MEWAGLGWDGPPDEGLVFGLGGDLAFTYVRTGANPFFVGRGPDLELRFCDRLGIATRRDQTDDPAEGWRWVTGQLDAGRPVMVWADIADLPYLRVRLSNARHDIVVIGYDDEAAWVVDNDRADVQRVPLAALAKARDSHGFGGPNRHATYPMGFPAALPDLLPAARDAAAAGVAGLRGDQTTGALPPPPGETLLGTGLSGVEVFAADVAAWPDALDPGELAAARAALPVFIEKAGTGGGMFRRLQADFCRDVARLTGDRPFAAAADAYAACAAAWSALAALARDPGTDHAALTRTAFALPALERAAVESLAAAAGSEQG</sequence>
<reference evidence="3 4" key="1">
    <citation type="submission" date="2018-06" db="EMBL/GenBank/DDBJ databases">
        <title>Actinomadura craniellae sp. nov. isolated from marine sponge Craniella sp.</title>
        <authorList>
            <person name="Li L."/>
            <person name="Xu Q.H."/>
            <person name="Lin H.W."/>
            <person name="Lu Y.H."/>
        </authorList>
    </citation>
    <scope>NUCLEOTIDE SEQUENCE [LARGE SCALE GENOMIC DNA]</scope>
    <source>
        <strain evidence="3 4">LHW63021</strain>
    </source>
</reference>
<gene>
    <name evidence="3" type="ORF">DPM19_10105</name>
</gene>
<comment type="caution">
    <text evidence="3">The sequence shown here is derived from an EMBL/GenBank/DDBJ whole genome shotgun (WGS) entry which is preliminary data.</text>
</comment>